<dbReference type="Pfam" id="PF13480">
    <property type="entry name" value="Acetyltransf_6"/>
    <property type="match status" value="1"/>
</dbReference>
<reference evidence="2 3" key="1">
    <citation type="submission" date="2021-01" db="EMBL/GenBank/DDBJ databases">
        <title>Whole genome shotgun sequence of Verrucosispora qiuiae NBRC 106684.</title>
        <authorList>
            <person name="Komaki H."/>
            <person name="Tamura T."/>
        </authorList>
    </citation>
    <scope>NUCLEOTIDE SEQUENCE [LARGE SCALE GENOMIC DNA]</scope>
    <source>
        <strain evidence="2 3">NBRC 106684</strain>
    </source>
</reference>
<dbReference type="InterPro" id="IPR016181">
    <property type="entry name" value="Acyl_CoA_acyltransferase"/>
</dbReference>
<dbReference type="RefSeq" id="WP_204036281.1">
    <property type="nucleotide sequence ID" value="NZ_BOPC01000054.1"/>
</dbReference>
<organism evidence="2 3">
    <name type="scientific">Micromonospora qiuiae</name>
    <dbReference type="NCBI Taxonomy" id="502268"/>
    <lineage>
        <taxon>Bacteria</taxon>
        <taxon>Bacillati</taxon>
        <taxon>Actinomycetota</taxon>
        <taxon>Actinomycetes</taxon>
        <taxon>Micromonosporales</taxon>
        <taxon>Micromonosporaceae</taxon>
        <taxon>Micromonospora</taxon>
    </lineage>
</organism>
<accession>A0ABQ4JFD5</accession>
<gene>
    <name evidence="2" type="ORF">Vqi01_39370</name>
</gene>
<dbReference type="Gene3D" id="3.40.630.30">
    <property type="match status" value="1"/>
</dbReference>
<sequence>MLVEAVPDRVLASCLFDSVGWLRQWAKTPIEQCRQRRYAVVEQGLPGSYEVLPVALVRHSPFWFGYERQTGVAPLSESDITFAGSTYSMYSKRGAVPARLIRDAYDQARIWSAAGWTDLLVVPNITSSGVDSWIAEVGEPAGQVLLDRTYHAELTGSYADYLLRLDNKVRRDTQRRLRRSAERGLRIRLLSPDAARFRVRAALPLTVGTTDEHSWPPLYDEETLHGLLSVPGATMAVAEVDDRLIGVFFGFVHGDEVTFLCGGVDYQSLRDFSTYVALMYGCVEWAYANGLKRVEWGRDNYRFKERHGLTGVDLWALVYDFTADPQRRRKLARMRSELIAYIDGRPA</sequence>
<dbReference type="InterPro" id="IPR038740">
    <property type="entry name" value="BioF2-like_GNAT_dom"/>
</dbReference>
<comment type="caution">
    <text evidence="2">The sequence shown here is derived from an EMBL/GenBank/DDBJ whole genome shotgun (WGS) entry which is preliminary data.</text>
</comment>
<feature type="domain" description="BioF2-like acetyltransferase" evidence="1">
    <location>
        <begin position="168"/>
        <end position="305"/>
    </location>
</feature>
<protein>
    <recommendedName>
        <fullName evidence="1">BioF2-like acetyltransferase domain-containing protein</fullName>
    </recommendedName>
</protein>
<dbReference type="Proteomes" id="UP000653076">
    <property type="component" value="Unassembled WGS sequence"/>
</dbReference>
<keyword evidence="3" id="KW-1185">Reference proteome</keyword>
<name>A0ABQ4JFD5_9ACTN</name>
<evidence type="ECO:0000313" key="2">
    <source>
        <dbReference type="EMBL" id="GIJ28775.1"/>
    </source>
</evidence>
<evidence type="ECO:0000313" key="3">
    <source>
        <dbReference type="Proteomes" id="UP000653076"/>
    </source>
</evidence>
<dbReference type="EMBL" id="BOPC01000054">
    <property type="protein sequence ID" value="GIJ28775.1"/>
    <property type="molecule type" value="Genomic_DNA"/>
</dbReference>
<proteinExistence type="predicted"/>
<dbReference type="SUPFAM" id="SSF55729">
    <property type="entry name" value="Acyl-CoA N-acyltransferases (Nat)"/>
    <property type="match status" value="1"/>
</dbReference>
<evidence type="ECO:0000259" key="1">
    <source>
        <dbReference type="Pfam" id="PF13480"/>
    </source>
</evidence>